<evidence type="ECO:0000256" key="2">
    <source>
        <dbReference type="ARBA" id="ARBA00022617"/>
    </source>
</evidence>
<feature type="transmembrane region" description="Helical" evidence="7">
    <location>
        <begin position="62"/>
        <end position="80"/>
    </location>
</feature>
<comment type="similarity">
    <text evidence="1 7">Belongs to the CcmH/CycL/Ccl2/NrfF family.</text>
</comment>
<dbReference type="EMBL" id="BMOR01000043">
    <property type="protein sequence ID" value="GGN47679.1"/>
    <property type="molecule type" value="Genomic_DNA"/>
</dbReference>
<evidence type="ECO:0000313" key="10">
    <source>
        <dbReference type="Proteomes" id="UP000645517"/>
    </source>
</evidence>
<dbReference type="Gene3D" id="1.10.8.640">
    <property type="entry name" value="Cytochrome C biogenesis protein"/>
    <property type="match status" value="1"/>
</dbReference>
<dbReference type="PANTHER" id="PTHR47870:SF1">
    <property type="entry name" value="CYTOCHROME C-TYPE BIOGENESIS PROTEIN CCMH"/>
    <property type="match status" value="1"/>
</dbReference>
<keyword evidence="6 7" id="KW-0408">Iron</keyword>
<dbReference type="CDD" id="cd16378">
    <property type="entry name" value="CcmH_N"/>
    <property type="match status" value="1"/>
</dbReference>
<protein>
    <recommendedName>
        <fullName evidence="7">Cytochrome c-type biogenesis protein</fullName>
    </recommendedName>
</protein>
<evidence type="ECO:0000256" key="6">
    <source>
        <dbReference type="ARBA" id="ARBA00023004"/>
    </source>
</evidence>
<dbReference type="InterPro" id="IPR005616">
    <property type="entry name" value="CcmH/CycL/Ccl2/NrfF_N"/>
</dbReference>
<dbReference type="Pfam" id="PF03918">
    <property type="entry name" value="CcmH"/>
    <property type="match status" value="1"/>
</dbReference>
<keyword evidence="10" id="KW-1185">Reference proteome</keyword>
<accession>A0ABQ2JIX3</accession>
<gene>
    <name evidence="9" type="ORF">GCM10010842_39380</name>
</gene>
<evidence type="ECO:0000259" key="8">
    <source>
        <dbReference type="Pfam" id="PF03918"/>
    </source>
</evidence>
<keyword evidence="5" id="KW-0201">Cytochrome c-type biogenesis</keyword>
<comment type="function">
    <text evidence="7">Possible subunit of a heme lyase.</text>
</comment>
<feature type="domain" description="CcmH/CycL/Ccl2/NrfF N-terminal" evidence="8">
    <location>
        <begin position="1"/>
        <end position="91"/>
    </location>
</feature>
<proteinExistence type="inferred from homology"/>
<keyword evidence="7" id="KW-0812">Transmembrane</keyword>
<keyword evidence="2 7" id="KW-0349">Heme</keyword>
<evidence type="ECO:0000256" key="4">
    <source>
        <dbReference type="ARBA" id="ARBA00022729"/>
    </source>
</evidence>
<evidence type="ECO:0000256" key="3">
    <source>
        <dbReference type="ARBA" id="ARBA00022723"/>
    </source>
</evidence>
<sequence>MRCPTCTGLPITESGDALSIQMRREVRDQVKASQSERDIYGLMVARYGSATLLKPPKQGLNLVVWATPLLALGAGAVHFWRTFRFQQTRRELGTATDPYLAQVRQETGSRKSGDS</sequence>
<dbReference type="Proteomes" id="UP000645517">
    <property type="component" value="Unassembled WGS sequence"/>
</dbReference>
<dbReference type="PANTHER" id="PTHR47870">
    <property type="entry name" value="CYTOCHROME C-TYPE BIOGENESIS PROTEIN CCMH"/>
    <property type="match status" value="1"/>
</dbReference>
<reference evidence="10" key="1">
    <citation type="journal article" date="2019" name="Int. J. Syst. Evol. Microbiol.">
        <title>The Global Catalogue of Microorganisms (GCM) 10K type strain sequencing project: providing services to taxonomists for standard genome sequencing and annotation.</title>
        <authorList>
            <consortium name="The Broad Institute Genomics Platform"/>
            <consortium name="The Broad Institute Genome Sequencing Center for Infectious Disease"/>
            <person name="Wu L."/>
            <person name="Ma J."/>
        </authorList>
    </citation>
    <scope>NUCLEOTIDE SEQUENCE [LARGE SCALE GENOMIC DNA]</scope>
    <source>
        <strain evidence="10">JCM 16918</strain>
    </source>
</reference>
<name>A0ABQ2JIX3_9DEIO</name>
<evidence type="ECO:0000313" key="9">
    <source>
        <dbReference type="EMBL" id="GGN47679.1"/>
    </source>
</evidence>
<evidence type="ECO:0000256" key="1">
    <source>
        <dbReference type="ARBA" id="ARBA00010342"/>
    </source>
</evidence>
<keyword evidence="4 7" id="KW-0732">Signal</keyword>
<keyword evidence="3 7" id="KW-0479">Metal-binding</keyword>
<keyword evidence="7" id="KW-1133">Transmembrane helix</keyword>
<evidence type="ECO:0000256" key="5">
    <source>
        <dbReference type="ARBA" id="ARBA00022748"/>
    </source>
</evidence>
<evidence type="ECO:0000256" key="7">
    <source>
        <dbReference type="RuleBase" id="RU364112"/>
    </source>
</evidence>
<dbReference type="InterPro" id="IPR051263">
    <property type="entry name" value="C-type_cytochrome_biogenesis"/>
</dbReference>
<organism evidence="9 10">
    <name type="scientific">Deinococcus daejeonensis</name>
    <dbReference type="NCBI Taxonomy" id="1007098"/>
    <lineage>
        <taxon>Bacteria</taxon>
        <taxon>Thermotogati</taxon>
        <taxon>Deinococcota</taxon>
        <taxon>Deinococci</taxon>
        <taxon>Deinococcales</taxon>
        <taxon>Deinococcaceae</taxon>
        <taxon>Deinococcus</taxon>
    </lineage>
</organism>
<keyword evidence="7" id="KW-0472">Membrane</keyword>
<dbReference type="InterPro" id="IPR038297">
    <property type="entry name" value="CcmH/CycL/NrfF/Ccl2_sf"/>
</dbReference>
<comment type="caution">
    <text evidence="9">The sequence shown here is derived from an EMBL/GenBank/DDBJ whole genome shotgun (WGS) entry which is preliminary data.</text>
</comment>